<dbReference type="EMBL" id="SFBR01000207">
    <property type="protein sequence ID" value="TRT81635.1"/>
    <property type="molecule type" value="Genomic_DNA"/>
</dbReference>
<feature type="domain" description="HTH cro/C1-type" evidence="1">
    <location>
        <begin position="11"/>
        <end position="46"/>
    </location>
</feature>
<dbReference type="Gene3D" id="1.10.260.40">
    <property type="entry name" value="lambda repressor-like DNA-binding domains"/>
    <property type="match status" value="1"/>
</dbReference>
<evidence type="ECO:0000259" key="1">
    <source>
        <dbReference type="PROSITE" id="PS50943"/>
    </source>
</evidence>
<reference evidence="2 3" key="1">
    <citation type="submission" date="2019-01" db="EMBL/GenBank/DDBJ databases">
        <title>Coherence of Microcystis species and biogeography revealed through population genomics.</title>
        <authorList>
            <person name="Perez-Carrascal O.M."/>
            <person name="Terrat Y."/>
            <person name="Giani A."/>
            <person name="Fortin N."/>
            <person name="Tromas N."/>
            <person name="Shapiro B.J."/>
        </authorList>
    </citation>
    <scope>NUCLEOTIDE SEQUENCE [LARGE SCALE GENOMIC DNA]</scope>
    <source>
        <strain evidence="2">Ma_OC_H_19870700_S124</strain>
    </source>
</reference>
<dbReference type="SUPFAM" id="SSF47413">
    <property type="entry name" value="lambda repressor-like DNA-binding domains"/>
    <property type="match status" value="1"/>
</dbReference>
<gene>
    <name evidence="2" type="ORF">EWV63_21655</name>
</gene>
<dbReference type="SMART" id="SM00530">
    <property type="entry name" value="HTH_XRE"/>
    <property type="match status" value="1"/>
</dbReference>
<evidence type="ECO:0000313" key="2">
    <source>
        <dbReference type="EMBL" id="TRT81635.1"/>
    </source>
</evidence>
<dbReference type="Proteomes" id="UP000316280">
    <property type="component" value="Unassembled WGS sequence"/>
</dbReference>
<name>A0A552A851_MICAE</name>
<dbReference type="InterPro" id="IPR010982">
    <property type="entry name" value="Lambda_DNA-bd_dom_sf"/>
</dbReference>
<proteinExistence type="predicted"/>
<sequence>MHMKKIDGSDFRKWRTQHGLTQSQAAELIGVAVDTVRGWEQGRRSPPNYVALLIERLKPSDYPKITGSSGNRPVGVATKIRRARKEL</sequence>
<dbReference type="PROSITE" id="PS50943">
    <property type="entry name" value="HTH_CROC1"/>
    <property type="match status" value="1"/>
</dbReference>
<dbReference type="CDD" id="cd00093">
    <property type="entry name" value="HTH_XRE"/>
    <property type="match status" value="1"/>
</dbReference>
<dbReference type="Pfam" id="PF01381">
    <property type="entry name" value="HTH_3"/>
    <property type="match status" value="1"/>
</dbReference>
<accession>A0A552A851</accession>
<dbReference type="GO" id="GO:0003677">
    <property type="term" value="F:DNA binding"/>
    <property type="evidence" value="ECO:0007669"/>
    <property type="project" value="InterPro"/>
</dbReference>
<protein>
    <submittedName>
        <fullName evidence="2">Helix-turn-helix domain-containing protein</fullName>
    </submittedName>
</protein>
<evidence type="ECO:0000313" key="3">
    <source>
        <dbReference type="Proteomes" id="UP000316280"/>
    </source>
</evidence>
<dbReference type="AlphaFoldDB" id="A0A552A851"/>
<comment type="caution">
    <text evidence="2">The sequence shown here is derived from an EMBL/GenBank/DDBJ whole genome shotgun (WGS) entry which is preliminary data.</text>
</comment>
<organism evidence="2 3">
    <name type="scientific">Microcystis aeruginosa Ma_OC_H_19870700_S124</name>
    <dbReference type="NCBI Taxonomy" id="2486262"/>
    <lineage>
        <taxon>Bacteria</taxon>
        <taxon>Bacillati</taxon>
        <taxon>Cyanobacteriota</taxon>
        <taxon>Cyanophyceae</taxon>
        <taxon>Oscillatoriophycideae</taxon>
        <taxon>Chroococcales</taxon>
        <taxon>Microcystaceae</taxon>
        <taxon>Microcystis</taxon>
    </lineage>
</organism>
<dbReference type="InterPro" id="IPR001387">
    <property type="entry name" value="Cro/C1-type_HTH"/>
</dbReference>